<gene>
    <name evidence="3" type="ORF">DTER00134_LOCUS21572</name>
</gene>
<proteinExistence type="predicted"/>
<dbReference type="SUPFAM" id="SSF52058">
    <property type="entry name" value="L domain-like"/>
    <property type="match status" value="1"/>
</dbReference>
<feature type="region of interest" description="Disordered" evidence="2">
    <location>
        <begin position="1"/>
        <end position="23"/>
    </location>
</feature>
<evidence type="ECO:0000313" key="3">
    <source>
        <dbReference type="EMBL" id="CAE0506496.1"/>
    </source>
</evidence>
<reference evidence="3" key="1">
    <citation type="submission" date="2021-01" db="EMBL/GenBank/DDBJ databases">
        <authorList>
            <person name="Corre E."/>
            <person name="Pelletier E."/>
            <person name="Niang G."/>
            <person name="Scheremetjew M."/>
            <person name="Finn R."/>
            <person name="Kale V."/>
            <person name="Holt S."/>
            <person name="Cochrane G."/>
            <person name="Meng A."/>
            <person name="Brown T."/>
            <person name="Cohen L."/>
        </authorList>
    </citation>
    <scope>NUCLEOTIDE SEQUENCE</scope>
    <source>
        <strain evidence="3">CCMP1320</strain>
    </source>
</reference>
<dbReference type="Gene3D" id="3.80.10.10">
    <property type="entry name" value="Ribonuclease Inhibitor"/>
    <property type="match status" value="1"/>
</dbReference>
<dbReference type="GO" id="GO:0005930">
    <property type="term" value="C:axoneme"/>
    <property type="evidence" value="ECO:0007669"/>
    <property type="project" value="UniProtKB-SubCell"/>
</dbReference>
<name>A0A7S3R981_DUNTE</name>
<protein>
    <recommendedName>
        <fullName evidence="4">F-box domain-containing protein</fullName>
    </recommendedName>
</protein>
<dbReference type="EMBL" id="HBIP01035406">
    <property type="protein sequence ID" value="CAE0506496.1"/>
    <property type="molecule type" value="Transcribed_RNA"/>
</dbReference>
<comment type="subcellular location">
    <subcellularLocation>
        <location evidence="1">Cytoplasm</location>
        <location evidence="1">Cytoskeleton</location>
        <location evidence="1">Cilium axoneme</location>
    </subcellularLocation>
</comment>
<dbReference type="AlphaFoldDB" id="A0A7S3R981"/>
<dbReference type="InterPro" id="IPR032675">
    <property type="entry name" value="LRR_dom_sf"/>
</dbReference>
<evidence type="ECO:0008006" key="4">
    <source>
        <dbReference type="Google" id="ProtNLM"/>
    </source>
</evidence>
<evidence type="ECO:0000256" key="1">
    <source>
        <dbReference type="ARBA" id="ARBA00004430"/>
    </source>
</evidence>
<organism evidence="3">
    <name type="scientific">Dunaliella tertiolecta</name>
    <name type="common">Green alga</name>
    <dbReference type="NCBI Taxonomy" id="3047"/>
    <lineage>
        <taxon>Eukaryota</taxon>
        <taxon>Viridiplantae</taxon>
        <taxon>Chlorophyta</taxon>
        <taxon>core chlorophytes</taxon>
        <taxon>Chlorophyceae</taxon>
        <taxon>CS clade</taxon>
        <taxon>Chlamydomonadales</taxon>
        <taxon>Dunaliellaceae</taxon>
        <taxon>Dunaliella</taxon>
    </lineage>
</organism>
<feature type="compositionally biased region" description="Basic and acidic residues" evidence="2">
    <location>
        <begin position="1"/>
        <end position="15"/>
    </location>
</feature>
<accession>A0A7S3R981</accession>
<sequence length="676" mass="74155">MDTQRMENRQSDGRAQDAGLQTKGHKLVDMPEELLALIFFSLKSARDRCNFHNSCKAIKGNKNINGNLRKLVLGCETGTHEASISQIVSFQRVLEHLVLCSRLPITSGFREMHTLRDPEPLGQTLIKLADATCECKAARERLAALRYLTLQGWITCSTLGSLNEFLSMCSGLQELNFLACAITSDIEVLLKAPSPSAPQLQSLRLHACTLPQSNSLNFATALTSLTSLSLRLTRTSKRPWSASGISEWGCSKVDLSPVSKLVSLRTLVCVCNEEANGSRPLQPPGPLRCSGLVQLARHCTNLTYLEFGLGDMGEPFPTAHNVSLGGKKLPSLCTLALPCATPRAILALLQPRSTGQTLRLHGEMSIRLPVKRPPSANLEEELHGQDLALEQAQQQPHLQQMQMQQHLQSLPAFHQQVLLHQQQIQQQADQEQDQQSIHIQAHVRLHRTEQVQQSRDLKILQATDPGDLLQEAAAAIACNAHPEAATHLSLKPLVRDAVLAHDLKAGWRMCDAGVQLEKLSPLASHVRHLCLGQMCLGLEGDADALVCALPGLQTLRLEHCKLKASVGPHLGADGQEVAAQECGLEVILKGLTSLTRVDLIGGSVGDEEDLLNAAAQASSMVSDVRMRFTKLPQLHLICEDLEGVDPGRSMSEWSLRQEAYHMWEPQPMRVKLRVKA</sequence>
<evidence type="ECO:0000256" key="2">
    <source>
        <dbReference type="SAM" id="MobiDB-lite"/>
    </source>
</evidence>